<evidence type="ECO:0000256" key="2">
    <source>
        <dbReference type="ARBA" id="ARBA00004651"/>
    </source>
</evidence>
<protein>
    <submittedName>
        <fullName evidence="16">Polyisoprenoid-binding protein</fullName>
    </submittedName>
</protein>
<evidence type="ECO:0000256" key="4">
    <source>
        <dbReference type="ARBA" id="ARBA00022475"/>
    </source>
</evidence>
<feature type="transmembrane region" description="Helical" evidence="14">
    <location>
        <begin position="173"/>
        <end position="196"/>
    </location>
</feature>
<feature type="compositionally biased region" description="Low complexity" evidence="13">
    <location>
        <begin position="210"/>
        <end position="241"/>
    </location>
</feature>
<feature type="transmembrane region" description="Helical" evidence="14">
    <location>
        <begin position="12"/>
        <end position="31"/>
    </location>
</feature>
<evidence type="ECO:0000256" key="11">
    <source>
        <dbReference type="ARBA" id="ARBA00023136"/>
    </source>
</evidence>
<dbReference type="GO" id="GO:0005886">
    <property type="term" value="C:plasma membrane"/>
    <property type="evidence" value="ECO:0007669"/>
    <property type="project" value="UniProtKB-SubCell"/>
</dbReference>
<dbReference type="PANTHER" id="PTHR30529">
    <property type="entry name" value="CYTOCHROME B561"/>
    <property type="match status" value="1"/>
</dbReference>
<feature type="domain" description="Lipid/polyisoprenoid-binding YceI-like" evidence="15">
    <location>
        <begin position="252"/>
        <end position="409"/>
    </location>
</feature>
<dbReference type="EMBL" id="WTYV01000005">
    <property type="protein sequence ID" value="MXO72536.1"/>
    <property type="molecule type" value="Genomic_DNA"/>
</dbReference>
<dbReference type="SMART" id="SM00867">
    <property type="entry name" value="YceI"/>
    <property type="match status" value="1"/>
</dbReference>
<evidence type="ECO:0000256" key="9">
    <source>
        <dbReference type="ARBA" id="ARBA00022989"/>
    </source>
</evidence>
<comment type="cofactor">
    <cofactor evidence="1">
        <name>heme b</name>
        <dbReference type="ChEBI" id="CHEBI:60344"/>
    </cofactor>
</comment>
<dbReference type="GO" id="GO:0046872">
    <property type="term" value="F:metal ion binding"/>
    <property type="evidence" value="ECO:0007669"/>
    <property type="project" value="UniProtKB-KW"/>
</dbReference>
<dbReference type="OrthoDB" id="1247465at2"/>
<evidence type="ECO:0000256" key="12">
    <source>
        <dbReference type="ARBA" id="ARBA00037975"/>
    </source>
</evidence>
<proteinExistence type="inferred from homology"/>
<feature type="region of interest" description="Disordered" evidence="13">
    <location>
        <begin position="201"/>
        <end position="267"/>
    </location>
</feature>
<keyword evidence="9 14" id="KW-1133">Transmembrane helix</keyword>
<evidence type="ECO:0000256" key="1">
    <source>
        <dbReference type="ARBA" id="ARBA00001970"/>
    </source>
</evidence>
<name>A0A844YZU4_9SPHN</name>
<evidence type="ECO:0000256" key="6">
    <source>
        <dbReference type="ARBA" id="ARBA00022692"/>
    </source>
</evidence>
<evidence type="ECO:0000256" key="13">
    <source>
        <dbReference type="SAM" id="MobiDB-lite"/>
    </source>
</evidence>
<evidence type="ECO:0000313" key="16">
    <source>
        <dbReference type="EMBL" id="MXO72536.1"/>
    </source>
</evidence>
<comment type="caution">
    <text evidence="16">The sequence shown here is derived from an EMBL/GenBank/DDBJ whole genome shotgun (WGS) entry which is preliminary data.</text>
</comment>
<keyword evidence="6 14" id="KW-0812">Transmembrane</keyword>
<keyword evidence="17" id="KW-1185">Reference proteome</keyword>
<feature type="transmembrane region" description="Helical" evidence="14">
    <location>
        <begin position="43"/>
        <end position="64"/>
    </location>
</feature>
<feature type="transmembrane region" description="Helical" evidence="14">
    <location>
        <begin position="85"/>
        <end position="107"/>
    </location>
</feature>
<evidence type="ECO:0000256" key="7">
    <source>
        <dbReference type="ARBA" id="ARBA00022723"/>
    </source>
</evidence>
<dbReference type="SUPFAM" id="SSF101874">
    <property type="entry name" value="YceI-like"/>
    <property type="match status" value="1"/>
</dbReference>
<dbReference type="GO" id="GO:0009055">
    <property type="term" value="F:electron transfer activity"/>
    <property type="evidence" value="ECO:0007669"/>
    <property type="project" value="InterPro"/>
</dbReference>
<reference evidence="16 17" key="1">
    <citation type="submission" date="2019-12" db="EMBL/GenBank/DDBJ databases">
        <title>Genomic-based taxomic classification of the family Erythrobacteraceae.</title>
        <authorList>
            <person name="Xu L."/>
        </authorList>
    </citation>
    <scope>NUCLEOTIDE SEQUENCE [LARGE SCALE GENOMIC DNA]</scope>
    <source>
        <strain evidence="16 17">M0322</strain>
    </source>
</reference>
<organism evidence="16 17">
    <name type="scientific">Alteraurantiacibacter buctensis</name>
    <dbReference type="NCBI Taxonomy" id="1503981"/>
    <lineage>
        <taxon>Bacteria</taxon>
        <taxon>Pseudomonadati</taxon>
        <taxon>Pseudomonadota</taxon>
        <taxon>Alphaproteobacteria</taxon>
        <taxon>Sphingomonadales</taxon>
        <taxon>Erythrobacteraceae</taxon>
        <taxon>Alteraurantiacibacter</taxon>
    </lineage>
</organism>
<sequence>MDATRYSTGAIWLHWLIAFALAAELALGFGMPKDASGFTLYQLHKSLGITILLLTLVRIGWRFARPAPETLVGGFQGLLVKAGHLGLYAFMLAAPLTGWAVVSTAPIDVPTLLWGVVPWPHLPLADGLNHTLEEAHELIAFAGMALFVGHVLAALYHHFLLKDATMARMSPKGAAGLGLAMLAGVLVLHFGLVAALPGHEEGEAEEAAEDAAPAPAASASAMAEDPLAEESPAPEASASAAAEDEAAGPPPSWAIQPGGTLRFTADNGGTAISGSFSRWQGTIAMDPENPAGADIAIRIDLASASIGDATQDEMLQGGDFFNTGANPTATFRSTSVEKTGSNSYRARGTLSLRGASRPQTITFTLGGSGARRQVSGSATVDRNAFGVGTGESAAGIAPNVRVEFSFGATSQ</sequence>
<dbReference type="SUPFAM" id="SSF81342">
    <property type="entry name" value="Transmembrane di-heme cytochromes"/>
    <property type="match status" value="1"/>
</dbReference>
<evidence type="ECO:0000313" key="17">
    <source>
        <dbReference type="Proteomes" id="UP000466966"/>
    </source>
</evidence>
<accession>A0A844YZU4</accession>
<dbReference type="InterPro" id="IPR016174">
    <property type="entry name" value="Di-haem_cyt_TM"/>
</dbReference>
<evidence type="ECO:0000256" key="3">
    <source>
        <dbReference type="ARBA" id="ARBA00022448"/>
    </source>
</evidence>
<comment type="similarity">
    <text evidence="12">Belongs to the cytochrome b561 family.</text>
</comment>
<dbReference type="AlphaFoldDB" id="A0A844YZU4"/>
<evidence type="ECO:0000259" key="15">
    <source>
        <dbReference type="SMART" id="SM00867"/>
    </source>
</evidence>
<dbReference type="InterPro" id="IPR036761">
    <property type="entry name" value="TTHA0802/YceI-like_sf"/>
</dbReference>
<dbReference type="InterPro" id="IPR052168">
    <property type="entry name" value="Cytochrome_b561_oxidase"/>
</dbReference>
<dbReference type="PANTHER" id="PTHR30529:SF1">
    <property type="entry name" value="CYTOCHROME B561 HOMOLOG 2"/>
    <property type="match status" value="1"/>
</dbReference>
<dbReference type="InterPro" id="IPR011577">
    <property type="entry name" value="Cyt_b561_bac/Ni-Hgenase"/>
</dbReference>
<evidence type="ECO:0000256" key="10">
    <source>
        <dbReference type="ARBA" id="ARBA00023004"/>
    </source>
</evidence>
<dbReference type="GO" id="GO:0022904">
    <property type="term" value="P:respiratory electron transport chain"/>
    <property type="evidence" value="ECO:0007669"/>
    <property type="project" value="InterPro"/>
</dbReference>
<evidence type="ECO:0000256" key="5">
    <source>
        <dbReference type="ARBA" id="ARBA00022617"/>
    </source>
</evidence>
<evidence type="ECO:0000256" key="8">
    <source>
        <dbReference type="ARBA" id="ARBA00022982"/>
    </source>
</evidence>
<comment type="subcellular location">
    <subcellularLocation>
        <location evidence="2">Cell membrane</location>
        <topology evidence="2">Multi-pass membrane protein</topology>
    </subcellularLocation>
</comment>
<dbReference type="Pfam" id="PF01292">
    <property type="entry name" value="Ni_hydr_CYTB"/>
    <property type="match status" value="1"/>
</dbReference>
<dbReference type="InterPro" id="IPR007372">
    <property type="entry name" value="Lipid/polyisoprenoid-bd_YceI"/>
</dbReference>
<feature type="transmembrane region" description="Helical" evidence="14">
    <location>
        <begin position="138"/>
        <end position="161"/>
    </location>
</feature>
<keyword evidence="7" id="KW-0479">Metal-binding</keyword>
<keyword evidence="11 14" id="KW-0472">Membrane</keyword>
<keyword evidence="4" id="KW-1003">Cell membrane</keyword>
<keyword evidence="10" id="KW-0408">Iron</keyword>
<dbReference type="Proteomes" id="UP000466966">
    <property type="component" value="Unassembled WGS sequence"/>
</dbReference>
<dbReference type="Pfam" id="PF04264">
    <property type="entry name" value="YceI"/>
    <property type="match status" value="1"/>
</dbReference>
<dbReference type="GO" id="GO:0020037">
    <property type="term" value="F:heme binding"/>
    <property type="evidence" value="ECO:0007669"/>
    <property type="project" value="TreeGrafter"/>
</dbReference>
<keyword evidence="5" id="KW-0349">Heme</keyword>
<gene>
    <name evidence="16" type="ORF">GRI99_12960</name>
</gene>
<keyword evidence="8" id="KW-0249">Electron transport</keyword>
<keyword evidence="3" id="KW-0813">Transport</keyword>
<evidence type="ECO:0000256" key="14">
    <source>
        <dbReference type="SAM" id="Phobius"/>
    </source>
</evidence>
<dbReference type="Gene3D" id="2.40.128.110">
    <property type="entry name" value="Lipid/polyisoprenoid-binding, YceI-like"/>
    <property type="match status" value="1"/>
</dbReference>